<gene>
    <name evidence="1" type="ORF">ACFQ2T_05070</name>
</gene>
<reference evidence="2" key="1">
    <citation type="journal article" date="2019" name="Int. J. Syst. Evol. Microbiol.">
        <title>The Global Catalogue of Microorganisms (GCM) 10K type strain sequencing project: providing services to taxonomists for standard genome sequencing and annotation.</title>
        <authorList>
            <consortium name="The Broad Institute Genomics Platform"/>
            <consortium name="The Broad Institute Genome Sequencing Center for Infectious Disease"/>
            <person name="Wu L."/>
            <person name="Ma J."/>
        </authorList>
    </citation>
    <scope>NUCLEOTIDE SEQUENCE [LARGE SCALE GENOMIC DNA]</scope>
    <source>
        <strain evidence="2">CCUG 58411</strain>
    </source>
</reference>
<organism evidence="1 2">
    <name type="scientific">Methylophilus flavus</name>
    <dbReference type="NCBI Taxonomy" id="640084"/>
    <lineage>
        <taxon>Bacteria</taxon>
        <taxon>Pseudomonadati</taxon>
        <taxon>Pseudomonadota</taxon>
        <taxon>Betaproteobacteria</taxon>
        <taxon>Nitrosomonadales</taxon>
        <taxon>Methylophilaceae</taxon>
        <taxon>Methylophilus</taxon>
    </lineage>
</organism>
<dbReference type="EMBL" id="JBHTLN010000001">
    <property type="protein sequence ID" value="MFD1121865.1"/>
    <property type="molecule type" value="Genomic_DNA"/>
</dbReference>
<comment type="caution">
    <text evidence="1">The sequence shown here is derived from an EMBL/GenBank/DDBJ whole genome shotgun (WGS) entry which is preliminary data.</text>
</comment>
<dbReference type="Proteomes" id="UP001597206">
    <property type="component" value="Unassembled WGS sequence"/>
</dbReference>
<evidence type="ECO:0008006" key="3">
    <source>
        <dbReference type="Google" id="ProtNLM"/>
    </source>
</evidence>
<accession>A0ABW3PB81</accession>
<protein>
    <recommendedName>
        <fullName evidence="3">Transposase</fullName>
    </recommendedName>
</protein>
<name>A0ABW3PB81_9PROT</name>
<sequence>MATFSDEKKKLIIGCIGANINLGNKQITRLLAAQGIEVGYTTVRDYRHRHFPKSARADFVASAFIKMRVKDGKRVTPSELVEKLGINMNYAYQLARKCNTQIAEKKLGLDKPLSAPVLHKTGIITRTGNLTVHRMF</sequence>
<keyword evidence="2" id="KW-1185">Reference proteome</keyword>
<evidence type="ECO:0000313" key="2">
    <source>
        <dbReference type="Proteomes" id="UP001597206"/>
    </source>
</evidence>
<dbReference type="RefSeq" id="WP_379031372.1">
    <property type="nucleotide sequence ID" value="NZ_JBHTLN010000001.1"/>
</dbReference>
<proteinExistence type="predicted"/>
<evidence type="ECO:0000313" key="1">
    <source>
        <dbReference type="EMBL" id="MFD1121865.1"/>
    </source>
</evidence>